<gene>
    <name evidence="1" type="ORF">IAC44_02375</name>
</gene>
<dbReference type="Proteomes" id="UP000824161">
    <property type="component" value="Unassembled WGS sequence"/>
</dbReference>
<accession>A0A9D1H8L9</accession>
<proteinExistence type="predicted"/>
<comment type="caution">
    <text evidence="1">The sequence shown here is derived from an EMBL/GenBank/DDBJ whole genome shotgun (WGS) entry which is preliminary data.</text>
</comment>
<evidence type="ECO:0000313" key="1">
    <source>
        <dbReference type="EMBL" id="HIT97663.1"/>
    </source>
</evidence>
<evidence type="ECO:0000313" key="2">
    <source>
        <dbReference type="Proteomes" id="UP000824161"/>
    </source>
</evidence>
<sequence>MEQQTNIPEAIYDDELVCFLAERYRTTPRKILQRFLEQSRHAEGKHNGTFLLEENEMSILRDMMDGKHS</sequence>
<organism evidence="1 2">
    <name type="scientific">Candidatus Merdimorpha stercoravium</name>
    <dbReference type="NCBI Taxonomy" id="2840863"/>
    <lineage>
        <taxon>Bacteria</taxon>
        <taxon>Pseudomonadati</taxon>
        <taxon>Bacteroidota</taxon>
        <taxon>Flavobacteriia</taxon>
        <taxon>Flavobacteriales</taxon>
        <taxon>Candidatus Merdimorpha</taxon>
    </lineage>
</organism>
<dbReference type="EMBL" id="DVLY01000055">
    <property type="protein sequence ID" value="HIT97663.1"/>
    <property type="molecule type" value="Genomic_DNA"/>
</dbReference>
<name>A0A9D1H8L9_9FLAO</name>
<protein>
    <submittedName>
        <fullName evidence="1">Uncharacterized protein</fullName>
    </submittedName>
</protein>
<reference evidence="1" key="2">
    <citation type="journal article" date="2021" name="PeerJ">
        <title>Extensive microbial diversity within the chicken gut microbiome revealed by metagenomics and culture.</title>
        <authorList>
            <person name="Gilroy R."/>
            <person name="Ravi A."/>
            <person name="Getino M."/>
            <person name="Pursley I."/>
            <person name="Horton D.L."/>
            <person name="Alikhan N.F."/>
            <person name="Baker D."/>
            <person name="Gharbi K."/>
            <person name="Hall N."/>
            <person name="Watson M."/>
            <person name="Adriaenssens E.M."/>
            <person name="Foster-Nyarko E."/>
            <person name="Jarju S."/>
            <person name="Secka A."/>
            <person name="Antonio M."/>
            <person name="Oren A."/>
            <person name="Chaudhuri R.R."/>
            <person name="La Ragione R."/>
            <person name="Hildebrand F."/>
            <person name="Pallen M.J."/>
        </authorList>
    </citation>
    <scope>NUCLEOTIDE SEQUENCE</scope>
    <source>
        <strain evidence="1">1383</strain>
    </source>
</reference>
<reference evidence="1" key="1">
    <citation type="submission" date="2020-10" db="EMBL/GenBank/DDBJ databases">
        <authorList>
            <person name="Gilroy R."/>
        </authorList>
    </citation>
    <scope>NUCLEOTIDE SEQUENCE</scope>
    <source>
        <strain evidence="1">1383</strain>
    </source>
</reference>
<dbReference type="AlphaFoldDB" id="A0A9D1H8L9"/>